<dbReference type="RefSeq" id="WP_096492854.1">
    <property type="nucleotide sequence ID" value="NZ_CP023445.1"/>
</dbReference>
<keyword evidence="1" id="KW-0175">Coiled coil</keyword>
<protein>
    <submittedName>
        <fullName evidence="2">Uncharacterized protein</fullName>
    </submittedName>
</protein>
<keyword evidence="3" id="KW-1185">Reference proteome</keyword>
<dbReference type="EMBL" id="CP023445">
    <property type="protein sequence ID" value="ATE53927.1"/>
    <property type="molecule type" value="Genomic_DNA"/>
</dbReference>
<feature type="coiled-coil region" evidence="1">
    <location>
        <begin position="10"/>
        <end position="37"/>
    </location>
</feature>
<dbReference type="Proteomes" id="UP000218505">
    <property type="component" value="Chromosome"/>
</dbReference>
<sequence length="111" mass="12082">MTGRDPSGWLVAWSAALDRLEEDVAEAEALLRDERRMRELPPATPWSPPEGLGPLPIELRPRADEVLNRQLVVASKMARALSGTARHAAVLDRVESGSMGAPRPAYVDCAL</sequence>
<proteinExistence type="predicted"/>
<evidence type="ECO:0000313" key="3">
    <source>
        <dbReference type="Proteomes" id="UP000218505"/>
    </source>
</evidence>
<name>A0A290Z4H8_9PSEU</name>
<evidence type="ECO:0000256" key="1">
    <source>
        <dbReference type="SAM" id="Coils"/>
    </source>
</evidence>
<dbReference type="AlphaFoldDB" id="A0A290Z4H8"/>
<dbReference type="KEGG" id="apre:CNX65_11975"/>
<evidence type="ECO:0000313" key="2">
    <source>
        <dbReference type="EMBL" id="ATE53927.1"/>
    </source>
</evidence>
<reference evidence="2" key="1">
    <citation type="submission" date="2017-09" db="EMBL/GenBank/DDBJ databases">
        <title>Complete Genome Sequence of ansamitocin-producing Bacterium Actinosynnema pretiosum X47.</title>
        <authorList>
            <person name="Cao G."/>
            <person name="Zong G."/>
            <person name="Zhong C."/>
            <person name="Fu J."/>
        </authorList>
    </citation>
    <scope>NUCLEOTIDE SEQUENCE [LARGE SCALE GENOMIC DNA]</scope>
    <source>
        <strain evidence="2">X47</strain>
    </source>
</reference>
<accession>A0A290Z4H8</accession>
<gene>
    <name evidence="2" type="ORF">CNX65_11975</name>
</gene>
<organism evidence="2 3">
    <name type="scientific">Actinosynnema pretiosum</name>
    <dbReference type="NCBI Taxonomy" id="42197"/>
    <lineage>
        <taxon>Bacteria</taxon>
        <taxon>Bacillati</taxon>
        <taxon>Actinomycetota</taxon>
        <taxon>Actinomycetes</taxon>
        <taxon>Pseudonocardiales</taxon>
        <taxon>Pseudonocardiaceae</taxon>
        <taxon>Actinosynnema</taxon>
    </lineage>
</organism>